<reference evidence="2 3" key="1">
    <citation type="submission" date="2014-10" db="EMBL/GenBank/DDBJ databases">
        <authorList>
            <person name="Seo M.-J."/>
            <person name="Seok Y.J."/>
            <person name="Cha I.-T."/>
        </authorList>
    </citation>
    <scope>NUCLEOTIDE SEQUENCE [LARGE SCALE GENOMIC DNA]</scope>
    <source>
        <strain evidence="2 3">NEU</strain>
    </source>
</reference>
<name>A0A1S2N557_9BURK</name>
<evidence type="ECO:0000313" key="3">
    <source>
        <dbReference type="Proteomes" id="UP000180246"/>
    </source>
</evidence>
<dbReference type="InterPro" id="IPR045538">
    <property type="entry name" value="CIS_TMP"/>
</dbReference>
<proteinExistence type="predicted"/>
<dbReference type="RefSeq" id="WP_143054560.1">
    <property type="nucleotide sequence ID" value="NZ_JRYB01000001.1"/>
</dbReference>
<feature type="compositionally biased region" description="Pro residues" evidence="1">
    <location>
        <begin position="163"/>
        <end position="177"/>
    </location>
</feature>
<organism evidence="2 3">
    <name type="scientific">Massilia timonae</name>
    <dbReference type="NCBI Taxonomy" id="47229"/>
    <lineage>
        <taxon>Bacteria</taxon>
        <taxon>Pseudomonadati</taxon>
        <taxon>Pseudomonadota</taxon>
        <taxon>Betaproteobacteria</taxon>
        <taxon>Burkholderiales</taxon>
        <taxon>Oxalobacteraceae</taxon>
        <taxon>Telluria group</taxon>
        <taxon>Massilia</taxon>
    </lineage>
</organism>
<dbReference type="EMBL" id="JRYB01000001">
    <property type="protein sequence ID" value="OIJ39940.1"/>
    <property type="molecule type" value="Genomic_DNA"/>
</dbReference>
<evidence type="ECO:0000256" key="1">
    <source>
        <dbReference type="SAM" id="MobiDB-lite"/>
    </source>
</evidence>
<protein>
    <submittedName>
        <fullName evidence="2">Uncharacterized protein</fullName>
    </submittedName>
</protein>
<feature type="region of interest" description="Disordered" evidence="1">
    <location>
        <begin position="160"/>
        <end position="185"/>
    </location>
</feature>
<dbReference type="Pfam" id="PF19268">
    <property type="entry name" value="CIS_TMP"/>
    <property type="match status" value="1"/>
</dbReference>
<sequence length="360" mass="38325">MEKTTDHADMRGAPGSAMLAALLAAEDGPPAPAWSALLETRPEEVLRVLRAAHRRPLWRAALRAGLPQWMLADLVNLSRPELGAAVRRIVERREAIAHLLGSGWQRALWGGAFELAAQRTLRAASDLESACIEVLRAATGPHAQAQEALLAAWRGAAPLAAPAEPPPAQADAPPTPAPVAGAPAGDDGRLAQEGEFIYLGNAGLVLLGPFLQRLFAMLGLTAGPTFVSAAAAGRAVHLLQHVATGASDAPARALPLNKVLCGLAPEAPVAADIVLTPAERQATEEMLKVFIAQWRGLGNTSADGLRRGFLMREGRLEPDAQGWQLRVSPAQMDMLLDRLPWGFSNTHLPWMAAPVRVHWR</sequence>
<evidence type="ECO:0000313" key="2">
    <source>
        <dbReference type="EMBL" id="OIJ39940.1"/>
    </source>
</evidence>
<comment type="caution">
    <text evidence="2">The sequence shown here is derived from an EMBL/GenBank/DDBJ whole genome shotgun (WGS) entry which is preliminary data.</text>
</comment>
<dbReference type="Proteomes" id="UP000180246">
    <property type="component" value="Unassembled WGS sequence"/>
</dbReference>
<dbReference type="AlphaFoldDB" id="A0A1S2N557"/>
<accession>A0A1S2N557</accession>
<gene>
    <name evidence="2" type="ORF">LO55_3784</name>
</gene>